<protein>
    <submittedName>
        <fullName evidence="1">Uncharacterized protein</fullName>
    </submittedName>
</protein>
<sequence>MRDLKRSVAPSSAISSSKLKLGMATSISSMNTLYWRRPTSWIDRYNDERGLKIHLTIDGFMLFKCVLKTNSGLFREILNCRFGSIHEHSNGVQMDLWRCEESSNGFDELWVMKNRHTIHLGKQCRVRGLV</sequence>
<dbReference type="RefSeq" id="XP_046061399.1">
    <property type="nucleotide sequence ID" value="XM_046205456.1"/>
</dbReference>
<dbReference type="Proteomes" id="UP000769157">
    <property type="component" value="Unassembled WGS sequence"/>
</dbReference>
<dbReference type="AlphaFoldDB" id="A0A9P8P6L6"/>
<keyword evidence="2" id="KW-1185">Reference proteome</keyword>
<dbReference type="EMBL" id="JAEUBE010000295">
    <property type="protein sequence ID" value="KAH3666195.1"/>
    <property type="molecule type" value="Genomic_DNA"/>
</dbReference>
<evidence type="ECO:0000313" key="1">
    <source>
        <dbReference type="EMBL" id="KAH3666195.1"/>
    </source>
</evidence>
<accession>A0A9P8P6L6</accession>
<gene>
    <name evidence="1" type="ORF">OGAPHI_004384</name>
</gene>
<comment type="caution">
    <text evidence="1">The sequence shown here is derived from an EMBL/GenBank/DDBJ whole genome shotgun (WGS) entry which is preliminary data.</text>
</comment>
<name>A0A9P8P6L6_9ASCO</name>
<reference evidence="1" key="2">
    <citation type="submission" date="2021-01" db="EMBL/GenBank/DDBJ databases">
        <authorList>
            <person name="Schikora-Tamarit M.A."/>
        </authorList>
    </citation>
    <scope>NUCLEOTIDE SEQUENCE</scope>
    <source>
        <strain evidence="1">CBS6075</strain>
    </source>
</reference>
<proteinExistence type="predicted"/>
<evidence type="ECO:0000313" key="2">
    <source>
        <dbReference type="Proteomes" id="UP000769157"/>
    </source>
</evidence>
<organism evidence="1 2">
    <name type="scientific">Ogataea philodendri</name>
    <dbReference type="NCBI Taxonomy" id="1378263"/>
    <lineage>
        <taxon>Eukaryota</taxon>
        <taxon>Fungi</taxon>
        <taxon>Dikarya</taxon>
        <taxon>Ascomycota</taxon>
        <taxon>Saccharomycotina</taxon>
        <taxon>Pichiomycetes</taxon>
        <taxon>Pichiales</taxon>
        <taxon>Pichiaceae</taxon>
        <taxon>Ogataea</taxon>
    </lineage>
</organism>
<reference evidence="1" key="1">
    <citation type="journal article" date="2021" name="Open Biol.">
        <title>Shared evolutionary footprints suggest mitochondrial oxidative damage underlies multiple complex I losses in fungi.</title>
        <authorList>
            <person name="Schikora-Tamarit M.A."/>
            <person name="Marcet-Houben M."/>
            <person name="Nosek J."/>
            <person name="Gabaldon T."/>
        </authorList>
    </citation>
    <scope>NUCLEOTIDE SEQUENCE</scope>
    <source>
        <strain evidence="1">CBS6075</strain>
    </source>
</reference>
<dbReference type="GeneID" id="70236349"/>